<keyword evidence="13" id="KW-1185">Reference proteome</keyword>
<keyword evidence="9 10" id="KW-0472">Membrane</keyword>
<keyword evidence="5" id="KW-0997">Cell inner membrane</keyword>
<keyword evidence="8 10" id="KW-1133">Transmembrane helix</keyword>
<comment type="similarity">
    <text evidence="2">Belongs to the GSP C family.</text>
</comment>
<reference evidence="12 13" key="1">
    <citation type="submission" date="2019-02" db="EMBL/GenBank/DDBJ databases">
        <title>Halieaceae_genomes.</title>
        <authorList>
            <person name="Li S.-H."/>
        </authorList>
    </citation>
    <scope>NUCLEOTIDE SEQUENCE [LARGE SCALE GENOMIC DNA]</scope>
    <source>
        <strain evidence="12 13">JH123</strain>
    </source>
</reference>
<evidence type="ECO:0000256" key="4">
    <source>
        <dbReference type="ARBA" id="ARBA00022475"/>
    </source>
</evidence>
<keyword evidence="4" id="KW-1003">Cell membrane</keyword>
<dbReference type="NCBIfam" id="TIGR01713">
    <property type="entry name" value="typeII_sec_gspC"/>
    <property type="match status" value="1"/>
</dbReference>
<organism evidence="12 13">
    <name type="scientific">Candidatus Paraluminiphilus aquimaris</name>
    <dbReference type="NCBI Taxonomy" id="2518994"/>
    <lineage>
        <taxon>Bacteria</taxon>
        <taxon>Pseudomonadati</taxon>
        <taxon>Pseudomonadota</taxon>
        <taxon>Gammaproteobacteria</taxon>
        <taxon>Cellvibrionales</taxon>
        <taxon>Halieaceae</taxon>
        <taxon>Candidatus Paraluminiphilus</taxon>
    </lineage>
</organism>
<dbReference type="InterPro" id="IPR001639">
    <property type="entry name" value="T2SS_protein-GspC"/>
</dbReference>
<keyword evidence="6 10" id="KW-0812">Transmembrane</keyword>
<evidence type="ECO:0000256" key="10">
    <source>
        <dbReference type="SAM" id="Phobius"/>
    </source>
</evidence>
<evidence type="ECO:0000256" key="6">
    <source>
        <dbReference type="ARBA" id="ARBA00022692"/>
    </source>
</evidence>
<evidence type="ECO:0000256" key="9">
    <source>
        <dbReference type="ARBA" id="ARBA00023136"/>
    </source>
</evidence>
<dbReference type="Gene3D" id="2.30.42.10">
    <property type="match status" value="1"/>
</dbReference>
<name>A0ABY6Q732_9GAMM</name>
<accession>A0ABY6Q732</accession>
<evidence type="ECO:0000256" key="2">
    <source>
        <dbReference type="ARBA" id="ARBA00007986"/>
    </source>
</evidence>
<dbReference type="RefSeq" id="WP_279243160.1">
    <property type="nucleotide sequence ID" value="NZ_CP036501.1"/>
</dbReference>
<dbReference type="InterPro" id="IPR036034">
    <property type="entry name" value="PDZ_sf"/>
</dbReference>
<proteinExistence type="inferred from homology"/>
<evidence type="ECO:0000313" key="12">
    <source>
        <dbReference type="EMBL" id="UZP74345.1"/>
    </source>
</evidence>
<evidence type="ECO:0000256" key="7">
    <source>
        <dbReference type="ARBA" id="ARBA00022927"/>
    </source>
</evidence>
<dbReference type="Gene3D" id="2.30.30.830">
    <property type="match status" value="1"/>
</dbReference>
<evidence type="ECO:0000256" key="1">
    <source>
        <dbReference type="ARBA" id="ARBA00004533"/>
    </source>
</evidence>
<sequence>MNTPTAIMNQLNIDARVRSALRWLSDSERLPKLQRALLLVLVLWVINSAANVVIALIPSDQMARQEHVSINPAPSTSGASLSAETIDVSSILGVDVFGPVAVSEVQAAIEEVASVNPRDGIEAGAQETRLALKLTGIIASTSDGLGSAMIEAKKQQELYVVGDALPANGKVTLAKILPKQVVIDNNGTYELITLFGDATIAGIVEMAAKPAQTLAEPANTETTAPSSVNVNQQRRLASRYRQQLYNDPQSLSGLLSISAVQGQGGLKGYRVSPGRDTAQFTALGFKSGDIVTAVNGYALSDPTNTVRLYQLMRDATDATFEIERDGAPVSISVSLSTIQ</sequence>
<keyword evidence="3" id="KW-0813">Transport</keyword>
<dbReference type="InterPro" id="IPR024961">
    <property type="entry name" value="T2SS_GspC_N"/>
</dbReference>
<comment type="subcellular location">
    <subcellularLocation>
        <location evidence="1">Cell inner membrane</location>
    </subcellularLocation>
</comment>
<evidence type="ECO:0000259" key="11">
    <source>
        <dbReference type="Pfam" id="PF11356"/>
    </source>
</evidence>
<evidence type="ECO:0000313" key="13">
    <source>
        <dbReference type="Proteomes" id="UP001317963"/>
    </source>
</evidence>
<feature type="transmembrane region" description="Helical" evidence="10">
    <location>
        <begin position="36"/>
        <end position="57"/>
    </location>
</feature>
<dbReference type="Proteomes" id="UP001317963">
    <property type="component" value="Chromosome"/>
</dbReference>
<keyword evidence="7" id="KW-0653">Protein transport</keyword>
<dbReference type="SUPFAM" id="SSF50156">
    <property type="entry name" value="PDZ domain-like"/>
    <property type="match status" value="1"/>
</dbReference>
<evidence type="ECO:0000256" key="8">
    <source>
        <dbReference type="ARBA" id="ARBA00022989"/>
    </source>
</evidence>
<evidence type="ECO:0000256" key="3">
    <source>
        <dbReference type="ARBA" id="ARBA00022448"/>
    </source>
</evidence>
<protein>
    <submittedName>
        <fullName evidence="12">Type II secretion system protein GspC</fullName>
    </submittedName>
</protein>
<dbReference type="Pfam" id="PF11356">
    <property type="entry name" value="T2SSC"/>
    <property type="match status" value="1"/>
</dbReference>
<gene>
    <name evidence="12" type="primary">gspC</name>
    <name evidence="12" type="ORF">E0F26_06135</name>
</gene>
<dbReference type="EMBL" id="CP036501">
    <property type="protein sequence ID" value="UZP74345.1"/>
    <property type="molecule type" value="Genomic_DNA"/>
</dbReference>
<feature type="domain" description="Type II secretion system protein GspC N-terminal" evidence="11">
    <location>
        <begin position="41"/>
        <end position="194"/>
    </location>
</feature>
<evidence type="ECO:0000256" key="5">
    <source>
        <dbReference type="ARBA" id="ARBA00022519"/>
    </source>
</evidence>